<organism evidence="4 5">
    <name type="scientific">Lentzea aerocolonigenes</name>
    <name type="common">Lechevalieria aerocolonigenes</name>
    <name type="synonym">Saccharothrix aerocolonigenes</name>
    <dbReference type="NCBI Taxonomy" id="68170"/>
    <lineage>
        <taxon>Bacteria</taxon>
        <taxon>Bacillati</taxon>
        <taxon>Actinomycetota</taxon>
        <taxon>Actinomycetes</taxon>
        <taxon>Pseudonocardiales</taxon>
        <taxon>Pseudonocardiaceae</taxon>
        <taxon>Lentzea</taxon>
    </lineage>
</organism>
<dbReference type="AlphaFoldDB" id="A0A0F0GMU7"/>
<dbReference type="InterPro" id="IPR016181">
    <property type="entry name" value="Acyl_CoA_acyltransferase"/>
</dbReference>
<dbReference type="InterPro" id="IPR000182">
    <property type="entry name" value="GNAT_dom"/>
</dbReference>
<dbReference type="InterPro" id="IPR050832">
    <property type="entry name" value="Bact_Acetyltransf"/>
</dbReference>
<dbReference type="OrthoDB" id="3814885at2"/>
<sequence length="238" mass="26070">MSTLDSLVLARVSDNCWHAVGDDRVIGRGEVSARPDGRRFLSIDVWRDDVFGRLAETMLPVLPKPLYTVVDEADAESADLWRGAGFEVRRREWECLIPTRPAGPSDVAVISPDEEPLAELDRVIRAEVDWQEMPAELLGPGVVDPSLYSVAVQDGSYVGMIRVTHVNRLPRIGLIAVRADSRRRGVGRALLSHALGSLHNRGVNTASAELNETNTAALALFGEFGARRVGSNLELVLR</sequence>
<dbReference type="PROSITE" id="PS51186">
    <property type="entry name" value="GNAT"/>
    <property type="match status" value="1"/>
</dbReference>
<evidence type="ECO:0000313" key="5">
    <source>
        <dbReference type="Proteomes" id="UP000033393"/>
    </source>
</evidence>
<dbReference type="CDD" id="cd04301">
    <property type="entry name" value="NAT_SF"/>
    <property type="match status" value="1"/>
</dbReference>
<keyword evidence="1 4" id="KW-0808">Transferase</keyword>
<feature type="domain" description="N-acetyltransferase" evidence="3">
    <location>
        <begin position="107"/>
        <end position="238"/>
    </location>
</feature>
<proteinExistence type="predicted"/>
<dbReference type="Proteomes" id="UP000033393">
    <property type="component" value="Unassembled WGS sequence"/>
</dbReference>
<keyword evidence="5" id="KW-1185">Reference proteome</keyword>
<dbReference type="PANTHER" id="PTHR43877">
    <property type="entry name" value="AMINOALKYLPHOSPHONATE N-ACETYLTRANSFERASE-RELATED-RELATED"/>
    <property type="match status" value="1"/>
</dbReference>
<evidence type="ECO:0000259" key="3">
    <source>
        <dbReference type="PROSITE" id="PS51186"/>
    </source>
</evidence>
<dbReference type="PATRIC" id="fig|68170.10.peg.9317"/>
<dbReference type="EMBL" id="JYJG01000330">
    <property type="protein sequence ID" value="KJK42743.1"/>
    <property type="molecule type" value="Genomic_DNA"/>
</dbReference>
<dbReference type="Pfam" id="PF00583">
    <property type="entry name" value="Acetyltransf_1"/>
    <property type="match status" value="1"/>
</dbReference>
<dbReference type="SUPFAM" id="SSF55729">
    <property type="entry name" value="Acyl-CoA N-acyltransferases (Nat)"/>
    <property type="match status" value="1"/>
</dbReference>
<gene>
    <name evidence="4" type="ORF">UK23_35840</name>
</gene>
<keyword evidence="2" id="KW-0012">Acyltransferase</keyword>
<comment type="caution">
    <text evidence="4">The sequence shown here is derived from an EMBL/GenBank/DDBJ whole genome shotgun (WGS) entry which is preliminary data.</text>
</comment>
<reference evidence="4 5" key="1">
    <citation type="submission" date="2015-02" db="EMBL/GenBank/DDBJ databases">
        <authorList>
            <person name="Ju K.-S."/>
            <person name="Doroghazi J.R."/>
            <person name="Metcalf W."/>
        </authorList>
    </citation>
    <scope>NUCLEOTIDE SEQUENCE [LARGE SCALE GENOMIC DNA]</scope>
    <source>
        <strain evidence="4 5">NRRL B-16140</strain>
    </source>
</reference>
<evidence type="ECO:0000256" key="1">
    <source>
        <dbReference type="ARBA" id="ARBA00022679"/>
    </source>
</evidence>
<protein>
    <submittedName>
        <fullName evidence="4">GCN5 family acetyltransferase</fullName>
    </submittedName>
</protein>
<evidence type="ECO:0000256" key="2">
    <source>
        <dbReference type="ARBA" id="ARBA00023315"/>
    </source>
</evidence>
<evidence type="ECO:0000313" key="4">
    <source>
        <dbReference type="EMBL" id="KJK42743.1"/>
    </source>
</evidence>
<dbReference type="Gene3D" id="3.40.630.30">
    <property type="match status" value="1"/>
</dbReference>
<dbReference type="GO" id="GO:0016747">
    <property type="term" value="F:acyltransferase activity, transferring groups other than amino-acyl groups"/>
    <property type="evidence" value="ECO:0007669"/>
    <property type="project" value="InterPro"/>
</dbReference>
<accession>A0A0F0GMU7</accession>
<name>A0A0F0GMU7_LENAE</name>